<dbReference type="EMBL" id="CP011129">
    <property type="protein sequence ID" value="ALN82093.1"/>
    <property type="molecule type" value="Genomic_DNA"/>
</dbReference>
<sequence length="54" mass="5765">MAVRLRHRRCDDGGQCEGEQSGQRGKVLVHGRRSCSASPGRMRAASAQGRDGLG</sequence>
<accession>A0A0S2FEZ0</accession>
<name>A0A0S2FEZ0_LYSAN</name>
<reference evidence="2 3" key="1">
    <citation type="journal article" date="2015" name="BMC Genomics">
        <title>Comparative genomics and metabolic profiling of the genus Lysobacter.</title>
        <authorList>
            <person name="de Bruijn I."/>
            <person name="Cheng X."/>
            <person name="de Jager V."/>
            <person name="Exposito R.G."/>
            <person name="Watrous J."/>
            <person name="Patel N."/>
            <person name="Postma J."/>
            <person name="Dorrestein P.C."/>
            <person name="Kobayashi D."/>
            <person name="Raaijmakers J.M."/>
        </authorList>
    </citation>
    <scope>NUCLEOTIDE SEQUENCE [LARGE SCALE GENOMIC DNA]</scope>
    <source>
        <strain evidence="2 3">76</strain>
    </source>
</reference>
<dbReference type="Proteomes" id="UP000060787">
    <property type="component" value="Chromosome"/>
</dbReference>
<proteinExistence type="predicted"/>
<feature type="region of interest" description="Disordered" evidence="1">
    <location>
        <begin position="1"/>
        <end position="54"/>
    </location>
</feature>
<gene>
    <name evidence="2" type="ORF">LA76x_3977</name>
</gene>
<dbReference type="KEGG" id="lab:LA76x_3977"/>
<evidence type="ECO:0000313" key="3">
    <source>
        <dbReference type="Proteomes" id="UP000060787"/>
    </source>
</evidence>
<protein>
    <submittedName>
        <fullName evidence="2">Uncharacterized protein</fullName>
    </submittedName>
</protein>
<evidence type="ECO:0000313" key="2">
    <source>
        <dbReference type="EMBL" id="ALN82093.1"/>
    </source>
</evidence>
<keyword evidence="3" id="KW-1185">Reference proteome</keyword>
<organism evidence="2 3">
    <name type="scientific">Lysobacter antibioticus</name>
    <dbReference type="NCBI Taxonomy" id="84531"/>
    <lineage>
        <taxon>Bacteria</taxon>
        <taxon>Pseudomonadati</taxon>
        <taxon>Pseudomonadota</taxon>
        <taxon>Gammaproteobacteria</taxon>
        <taxon>Lysobacterales</taxon>
        <taxon>Lysobacteraceae</taxon>
        <taxon>Lysobacter</taxon>
    </lineage>
</organism>
<dbReference type="AlphaFoldDB" id="A0A0S2FEZ0"/>
<evidence type="ECO:0000256" key="1">
    <source>
        <dbReference type="SAM" id="MobiDB-lite"/>
    </source>
</evidence>